<reference evidence="1" key="1">
    <citation type="journal article" date="2012" name="Nature">
        <title>The oyster genome reveals stress adaptation and complexity of shell formation.</title>
        <authorList>
            <person name="Zhang G."/>
            <person name="Fang X."/>
            <person name="Guo X."/>
            <person name="Li L."/>
            <person name="Luo R."/>
            <person name="Xu F."/>
            <person name="Yang P."/>
            <person name="Zhang L."/>
            <person name="Wang X."/>
            <person name="Qi H."/>
            <person name="Xiong Z."/>
            <person name="Que H."/>
            <person name="Xie Y."/>
            <person name="Holland P.W."/>
            <person name="Paps J."/>
            <person name="Zhu Y."/>
            <person name="Wu F."/>
            <person name="Chen Y."/>
            <person name="Wang J."/>
            <person name="Peng C."/>
            <person name="Meng J."/>
            <person name="Yang L."/>
            <person name="Liu J."/>
            <person name="Wen B."/>
            <person name="Zhang N."/>
            <person name="Huang Z."/>
            <person name="Zhu Q."/>
            <person name="Feng Y."/>
            <person name="Mount A."/>
            <person name="Hedgecock D."/>
            <person name="Xu Z."/>
            <person name="Liu Y."/>
            <person name="Domazet-Loso T."/>
            <person name="Du Y."/>
            <person name="Sun X."/>
            <person name="Zhang S."/>
            <person name="Liu B."/>
            <person name="Cheng P."/>
            <person name="Jiang X."/>
            <person name="Li J."/>
            <person name="Fan D."/>
            <person name="Wang W."/>
            <person name="Fu W."/>
            <person name="Wang T."/>
            <person name="Wang B."/>
            <person name="Zhang J."/>
            <person name="Peng Z."/>
            <person name="Li Y."/>
            <person name="Li N."/>
            <person name="Wang J."/>
            <person name="Chen M."/>
            <person name="He Y."/>
            <person name="Tan F."/>
            <person name="Song X."/>
            <person name="Zheng Q."/>
            <person name="Huang R."/>
            <person name="Yang H."/>
            <person name="Du X."/>
            <person name="Chen L."/>
            <person name="Yang M."/>
            <person name="Gaffney P.M."/>
            <person name="Wang S."/>
            <person name="Luo L."/>
            <person name="She Z."/>
            <person name="Ming Y."/>
            <person name="Huang W."/>
            <person name="Zhang S."/>
            <person name="Huang B."/>
            <person name="Zhang Y."/>
            <person name="Qu T."/>
            <person name="Ni P."/>
            <person name="Miao G."/>
            <person name="Wang J."/>
            <person name="Wang Q."/>
            <person name="Steinberg C.E."/>
            <person name="Wang H."/>
            <person name="Li N."/>
            <person name="Qian L."/>
            <person name="Zhang G."/>
            <person name="Li Y."/>
            <person name="Yang H."/>
            <person name="Liu X."/>
            <person name="Wang J."/>
            <person name="Yin Y."/>
            <person name="Wang J."/>
        </authorList>
    </citation>
    <scope>NUCLEOTIDE SEQUENCE [LARGE SCALE GENOMIC DNA]</scope>
    <source>
        <strain evidence="1">05x7-T-G4-1.051#20</strain>
    </source>
</reference>
<protein>
    <submittedName>
        <fullName evidence="1">Uncharacterized protein</fullName>
    </submittedName>
</protein>
<name>K1QTX0_MAGGI</name>
<dbReference type="HOGENOM" id="CLU_2415452_0_0_1"/>
<dbReference type="InParanoid" id="K1QTX0"/>
<sequence length="92" mass="10689">MCGLEQRMKQFQPSSRRKSVILVLVEIKELCKNNICHVISFMHNNTMKNLEVLLIIMNSYQQKKLTGGPAKVEERKEVEYTCRVAVFSRTLS</sequence>
<proteinExistence type="predicted"/>
<gene>
    <name evidence="1" type="ORF">CGI_10003280</name>
</gene>
<accession>K1QTX0</accession>
<dbReference type="EMBL" id="JH818751">
    <property type="protein sequence ID" value="EKC32420.1"/>
    <property type="molecule type" value="Genomic_DNA"/>
</dbReference>
<evidence type="ECO:0000313" key="1">
    <source>
        <dbReference type="EMBL" id="EKC32420.1"/>
    </source>
</evidence>
<organism evidence="1">
    <name type="scientific">Magallana gigas</name>
    <name type="common">Pacific oyster</name>
    <name type="synonym">Crassostrea gigas</name>
    <dbReference type="NCBI Taxonomy" id="29159"/>
    <lineage>
        <taxon>Eukaryota</taxon>
        <taxon>Metazoa</taxon>
        <taxon>Spiralia</taxon>
        <taxon>Lophotrochozoa</taxon>
        <taxon>Mollusca</taxon>
        <taxon>Bivalvia</taxon>
        <taxon>Autobranchia</taxon>
        <taxon>Pteriomorphia</taxon>
        <taxon>Ostreida</taxon>
        <taxon>Ostreoidea</taxon>
        <taxon>Ostreidae</taxon>
        <taxon>Magallana</taxon>
    </lineage>
</organism>
<dbReference type="AlphaFoldDB" id="K1QTX0"/>